<sequence>MKKLVILFIVLMCQVTLCAQRKPKIKGSRIVTEVTGELPMFDAVQLNDDLDIVLKKSFGPGYRIEADDNLVDILKFKVEDGTLIISSFYDITAKKKLDITVNFTELRAISAKKGSITTPEMISSDELFVDAFSDAQLNLQASAAVMDINMEDSSRADFNVDVDSLNISINGRAESYIYAVNGVSLVDVEQNGSLTLEGTSEKIDLTLTDNSKAKAGKMEAGNVKLKIENAATARIYAYKELELSAIDNTRVYLYGNPKVNIVEFSNTTQLLKKEEQ</sequence>
<keyword evidence="3" id="KW-1185">Reference proteome</keyword>
<feature type="domain" description="Putative auto-transporter adhesin head GIN" evidence="1">
    <location>
        <begin position="41"/>
        <end position="174"/>
    </location>
</feature>
<organism evidence="2 3">
    <name type="scientific">Flagellimonas spongiicola</name>
    <dbReference type="NCBI Taxonomy" id="2942208"/>
    <lineage>
        <taxon>Bacteria</taxon>
        <taxon>Pseudomonadati</taxon>
        <taxon>Bacteroidota</taxon>
        <taxon>Flavobacteriia</taxon>
        <taxon>Flavobacteriales</taxon>
        <taxon>Flavobacteriaceae</taxon>
        <taxon>Flagellimonas</taxon>
    </lineage>
</organism>
<proteinExistence type="predicted"/>
<comment type="caution">
    <text evidence="2">The sequence shown here is derived from an EMBL/GenBank/DDBJ whole genome shotgun (WGS) entry which is preliminary data.</text>
</comment>
<evidence type="ECO:0000313" key="2">
    <source>
        <dbReference type="EMBL" id="MCL6274855.1"/>
    </source>
</evidence>
<gene>
    <name evidence="2" type="ORF">M3P19_12615</name>
</gene>
<dbReference type="Proteomes" id="UP001203607">
    <property type="component" value="Unassembled WGS sequence"/>
</dbReference>
<dbReference type="EMBL" id="JAMFMA010000003">
    <property type="protein sequence ID" value="MCL6274855.1"/>
    <property type="molecule type" value="Genomic_DNA"/>
</dbReference>
<protein>
    <submittedName>
        <fullName evidence="2">DUF2807 domain-containing protein</fullName>
    </submittedName>
</protein>
<dbReference type="InterPro" id="IPR021255">
    <property type="entry name" value="DUF2807"/>
</dbReference>
<dbReference type="RefSeq" id="WP_249658041.1">
    <property type="nucleotide sequence ID" value="NZ_JAMFMA010000003.1"/>
</dbReference>
<reference evidence="2 3" key="1">
    <citation type="submission" date="2022-05" db="EMBL/GenBank/DDBJ databases">
        <authorList>
            <person name="Park J.-S."/>
        </authorList>
    </citation>
    <scope>NUCLEOTIDE SEQUENCE [LARGE SCALE GENOMIC DNA]</scope>
    <source>
        <strain evidence="2 3">2012CJ35-5</strain>
    </source>
</reference>
<accession>A0ABT0PU29</accession>
<dbReference type="Pfam" id="PF10988">
    <property type="entry name" value="DUF2807"/>
    <property type="match status" value="1"/>
</dbReference>
<name>A0ABT0PU29_9FLAO</name>
<dbReference type="Gene3D" id="2.160.20.120">
    <property type="match status" value="1"/>
</dbReference>
<evidence type="ECO:0000259" key="1">
    <source>
        <dbReference type="Pfam" id="PF10988"/>
    </source>
</evidence>
<evidence type="ECO:0000313" key="3">
    <source>
        <dbReference type="Proteomes" id="UP001203607"/>
    </source>
</evidence>